<evidence type="ECO:0000313" key="1">
    <source>
        <dbReference type="EMBL" id="KAA5408575.1"/>
    </source>
</evidence>
<dbReference type="RefSeq" id="WP_149949968.1">
    <property type="nucleotide sequence ID" value="NZ_RCXI01000010.1"/>
</dbReference>
<dbReference type="EMBL" id="VVYW01000010">
    <property type="protein sequence ID" value="KAA5408575.1"/>
    <property type="molecule type" value="Genomic_DNA"/>
</dbReference>
<sequence length="90" mass="10467">MVENPSKDFYVPITIDDIKNVLAQLPLEHVEGLTHIWLRKTNKKEKCQGVYTVGSGVRLITLYPFPKSNQLILGKERPIHKLLTWYKVHQ</sequence>
<organism evidence="1 2">
    <name type="scientific">Bacteroides cellulosilyticus</name>
    <dbReference type="NCBI Taxonomy" id="246787"/>
    <lineage>
        <taxon>Bacteria</taxon>
        <taxon>Pseudomonadati</taxon>
        <taxon>Bacteroidota</taxon>
        <taxon>Bacteroidia</taxon>
        <taxon>Bacteroidales</taxon>
        <taxon>Bacteroidaceae</taxon>
        <taxon>Bacteroides</taxon>
    </lineage>
</organism>
<protein>
    <submittedName>
        <fullName evidence="1">Uncharacterized protein</fullName>
    </submittedName>
</protein>
<dbReference type="Proteomes" id="UP000325055">
    <property type="component" value="Unassembled WGS sequence"/>
</dbReference>
<reference evidence="1 2" key="1">
    <citation type="journal article" date="2019" name="Nat. Med.">
        <title>A library of human gut bacterial isolates paired with longitudinal multiomics data enables mechanistic microbiome research.</title>
        <authorList>
            <person name="Poyet M."/>
            <person name="Groussin M."/>
            <person name="Gibbons S.M."/>
            <person name="Avila-Pacheco J."/>
            <person name="Jiang X."/>
            <person name="Kearney S.M."/>
            <person name="Perrotta A.R."/>
            <person name="Berdy B."/>
            <person name="Zhao S."/>
            <person name="Lieberman T.D."/>
            <person name="Swanson P.K."/>
            <person name="Smith M."/>
            <person name="Roesemann S."/>
            <person name="Alexander J.E."/>
            <person name="Rich S.A."/>
            <person name="Livny J."/>
            <person name="Vlamakis H."/>
            <person name="Clish C."/>
            <person name="Bullock K."/>
            <person name="Deik A."/>
            <person name="Scott J."/>
            <person name="Pierce K.A."/>
            <person name="Xavier R.J."/>
            <person name="Alm E.J."/>
        </authorList>
    </citation>
    <scope>NUCLEOTIDE SEQUENCE [LARGE SCALE GENOMIC DNA]</scope>
    <source>
        <strain evidence="1 2">BIOML-A7</strain>
    </source>
</reference>
<comment type="caution">
    <text evidence="1">The sequence shown here is derived from an EMBL/GenBank/DDBJ whole genome shotgun (WGS) entry which is preliminary data.</text>
</comment>
<evidence type="ECO:0000313" key="2">
    <source>
        <dbReference type="Proteomes" id="UP000325055"/>
    </source>
</evidence>
<name>A0A5M6A840_9BACE</name>
<proteinExistence type="predicted"/>
<accession>A0A5M6A840</accession>
<gene>
    <name evidence="1" type="ORF">F2Y86_14510</name>
</gene>
<dbReference type="AlphaFoldDB" id="A0A5M6A840"/>